<feature type="transmembrane region" description="Helical" evidence="16">
    <location>
        <begin position="171"/>
        <end position="191"/>
    </location>
</feature>
<dbReference type="InterPro" id="IPR022416">
    <property type="entry name" value="Prion/Doppel_prot_b-ribbon_dom"/>
</dbReference>
<dbReference type="GO" id="GO:0098552">
    <property type="term" value="C:side of membrane"/>
    <property type="evidence" value="ECO:0007669"/>
    <property type="project" value="UniProtKB-KW"/>
</dbReference>
<evidence type="ECO:0000313" key="20">
    <source>
        <dbReference type="Proteomes" id="UP000770717"/>
    </source>
</evidence>
<keyword evidence="4" id="KW-0336">GPI-anchor</keyword>
<comment type="caution">
    <text evidence="19">The sequence shown here is derived from an EMBL/GenBank/DDBJ whole genome shotgun (WGS) entry which is preliminary data.</text>
</comment>
<name>A0A8J6FJ13_ELECQ</name>
<dbReference type="PANTHER" id="PTHR15506:SF2">
    <property type="entry name" value="MAJOR PRION PROTEIN"/>
    <property type="match status" value="1"/>
</dbReference>
<evidence type="ECO:0000256" key="16">
    <source>
        <dbReference type="SAM" id="Phobius"/>
    </source>
</evidence>
<evidence type="ECO:0000256" key="17">
    <source>
        <dbReference type="SAM" id="SignalP"/>
    </source>
</evidence>
<evidence type="ECO:0000259" key="18">
    <source>
        <dbReference type="Pfam" id="PF00377"/>
    </source>
</evidence>
<evidence type="ECO:0000256" key="15">
    <source>
        <dbReference type="SAM" id="MobiDB-lite"/>
    </source>
</evidence>
<dbReference type="Gene3D" id="1.10.790.10">
    <property type="entry name" value="Prion/Doppel protein, beta-ribbon domain"/>
    <property type="match status" value="1"/>
</dbReference>
<accession>A0A8J6FJ13</accession>
<dbReference type="InterPro" id="IPR000817">
    <property type="entry name" value="Prion"/>
</dbReference>
<evidence type="ECO:0000256" key="13">
    <source>
        <dbReference type="ARBA" id="ARBA00023180"/>
    </source>
</evidence>
<keyword evidence="12" id="KW-1015">Disulfide bond</keyword>
<keyword evidence="13" id="KW-0325">Glycoprotein</keyword>
<dbReference type="Proteomes" id="UP000770717">
    <property type="component" value="Unassembled WGS sequence"/>
</dbReference>
<protein>
    <recommendedName>
        <fullName evidence="18">Prion/Doppel protein beta-ribbon domain-containing protein</fullName>
    </recommendedName>
</protein>
<comment type="subcellular location">
    <subcellularLocation>
        <location evidence="1">Cell membrane</location>
        <topology evidence="1">Lipid-anchor</topology>
        <topology evidence="1">GPI-anchor</topology>
    </subcellularLocation>
</comment>
<keyword evidence="11 16" id="KW-0472">Membrane</keyword>
<dbReference type="OrthoDB" id="9048788at2759"/>
<evidence type="ECO:0000256" key="11">
    <source>
        <dbReference type="ARBA" id="ARBA00023136"/>
    </source>
</evidence>
<keyword evidence="10" id="KW-0034">Amyloid</keyword>
<keyword evidence="16" id="KW-1133">Transmembrane helix</keyword>
<evidence type="ECO:0000256" key="9">
    <source>
        <dbReference type="ARBA" id="ARBA00023008"/>
    </source>
</evidence>
<evidence type="ECO:0000256" key="6">
    <source>
        <dbReference type="ARBA" id="ARBA00022723"/>
    </source>
</evidence>
<feature type="compositionally biased region" description="Low complexity" evidence="15">
    <location>
        <begin position="37"/>
        <end position="47"/>
    </location>
</feature>
<feature type="compositionally biased region" description="Basic and acidic residues" evidence="15">
    <location>
        <begin position="25"/>
        <end position="34"/>
    </location>
</feature>
<evidence type="ECO:0000256" key="7">
    <source>
        <dbReference type="ARBA" id="ARBA00022729"/>
    </source>
</evidence>
<keyword evidence="5" id="KW-0640">Prion</keyword>
<evidence type="ECO:0000256" key="1">
    <source>
        <dbReference type="ARBA" id="ARBA00004609"/>
    </source>
</evidence>
<keyword evidence="7 17" id="KW-0732">Signal</keyword>
<evidence type="ECO:0000256" key="4">
    <source>
        <dbReference type="ARBA" id="ARBA00022622"/>
    </source>
</evidence>
<dbReference type="SMART" id="SM00157">
    <property type="entry name" value="PRP"/>
    <property type="match status" value="1"/>
</dbReference>
<feature type="compositionally biased region" description="Polar residues" evidence="15">
    <location>
        <begin position="103"/>
        <end position="129"/>
    </location>
</feature>
<feature type="domain" description="Prion/Doppel protein beta-ribbon" evidence="18">
    <location>
        <begin position="191"/>
        <end position="308"/>
    </location>
</feature>
<keyword evidence="16" id="KW-0812">Transmembrane</keyword>
<sequence length="311" mass="34359">MTKIFWIQVALIFLFLVSMVASMRGGEKSSKGGGRDSGSSQSPSHGGNNEHNQNLDHTGNTESKQNPGHRGNTGSNWNLSHTGNTGGYVNPSHTGNTGGYVNPSDTGNSGSNWNPQEPTNPRNNWNPQKPANPGSYWNPQKPANPGSNWNPGGSLKKKQSKPPKSKTNMKYVSGAAVAGGVGGFMLGNAVSNMRYRFDNDMDSRYYNNYQSQMPNRVYRPMYQDNSYMTENRFVTDCYNVSMNEYVIKPNEGKNDSDIDQTEVRVKSTVIRQLCVSEYKRGSIHPIISGINLLFSPSLSLFITLFVYFVGE</sequence>
<keyword evidence="20" id="KW-1185">Reference proteome</keyword>
<feature type="region of interest" description="Disordered" evidence="15">
    <location>
        <begin position="25"/>
        <end position="168"/>
    </location>
</feature>
<evidence type="ECO:0000256" key="14">
    <source>
        <dbReference type="ARBA" id="ARBA00023288"/>
    </source>
</evidence>
<keyword evidence="6" id="KW-0479">Metal-binding</keyword>
<evidence type="ECO:0000256" key="10">
    <source>
        <dbReference type="ARBA" id="ARBA00023087"/>
    </source>
</evidence>
<keyword evidence="8" id="KW-0677">Repeat</keyword>
<evidence type="ECO:0000256" key="12">
    <source>
        <dbReference type="ARBA" id="ARBA00023157"/>
    </source>
</evidence>
<reference evidence="19" key="1">
    <citation type="thesis" date="2020" institute="ProQuest LLC" country="789 East Eisenhower Parkway, Ann Arbor, MI, USA">
        <title>Comparative Genomics and Chromosome Evolution.</title>
        <authorList>
            <person name="Mudd A.B."/>
        </authorList>
    </citation>
    <scope>NUCLEOTIDE SEQUENCE</scope>
    <source>
        <strain evidence="19">HN-11 Male</strain>
        <tissue evidence="19">Kidney and liver</tissue>
    </source>
</reference>
<gene>
    <name evidence="19" type="ORF">GDO78_005071</name>
</gene>
<dbReference type="InterPro" id="IPR036924">
    <property type="entry name" value="Prion/Doppel_b-ribbon_dom_sf"/>
</dbReference>
<dbReference type="Pfam" id="PF00377">
    <property type="entry name" value="Prion"/>
    <property type="match status" value="1"/>
</dbReference>
<dbReference type="GO" id="GO:0046872">
    <property type="term" value="F:metal ion binding"/>
    <property type="evidence" value="ECO:0007669"/>
    <property type="project" value="UniProtKB-KW"/>
</dbReference>
<feature type="transmembrane region" description="Helical" evidence="16">
    <location>
        <begin position="286"/>
        <end position="309"/>
    </location>
</feature>
<evidence type="ECO:0000256" key="2">
    <source>
        <dbReference type="ARBA" id="ARBA00009910"/>
    </source>
</evidence>
<keyword evidence="3" id="KW-1003">Cell membrane</keyword>
<keyword evidence="9" id="KW-0186">Copper</keyword>
<evidence type="ECO:0000256" key="3">
    <source>
        <dbReference type="ARBA" id="ARBA00022475"/>
    </source>
</evidence>
<evidence type="ECO:0000256" key="5">
    <source>
        <dbReference type="ARBA" id="ARBA00022678"/>
    </source>
</evidence>
<keyword evidence="14" id="KW-0449">Lipoprotein</keyword>
<dbReference type="PANTHER" id="PTHR15506">
    <property type="entry name" value="DOPPEL PRION"/>
    <property type="match status" value="1"/>
</dbReference>
<feature type="chain" id="PRO_5035230840" description="Prion/Doppel protein beta-ribbon domain-containing protein" evidence="17">
    <location>
        <begin position="23"/>
        <end position="311"/>
    </location>
</feature>
<feature type="compositionally biased region" description="Basic residues" evidence="15">
    <location>
        <begin position="155"/>
        <end position="164"/>
    </location>
</feature>
<organism evidence="19 20">
    <name type="scientific">Eleutherodactylus coqui</name>
    <name type="common">Puerto Rican coqui</name>
    <dbReference type="NCBI Taxonomy" id="57060"/>
    <lineage>
        <taxon>Eukaryota</taxon>
        <taxon>Metazoa</taxon>
        <taxon>Chordata</taxon>
        <taxon>Craniata</taxon>
        <taxon>Vertebrata</taxon>
        <taxon>Euteleostomi</taxon>
        <taxon>Amphibia</taxon>
        <taxon>Batrachia</taxon>
        <taxon>Anura</taxon>
        <taxon>Neobatrachia</taxon>
        <taxon>Hyloidea</taxon>
        <taxon>Eleutherodactylidae</taxon>
        <taxon>Eleutherodactylinae</taxon>
        <taxon>Eleutherodactylus</taxon>
        <taxon>Eleutherodactylus</taxon>
    </lineage>
</organism>
<dbReference type="AlphaFoldDB" id="A0A8J6FJ13"/>
<evidence type="ECO:0000256" key="8">
    <source>
        <dbReference type="ARBA" id="ARBA00022737"/>
    </source>
</evidence>
<proteinExistence type="inferred from homology"/>
<comment type="similarity">
    <text evidence="2">Belongs to the prion family.</text>
</comment>
<evidence type="ECO:0000313" key="19">
    <source>
        <dbReference type="EMBL" id="KAG9488877.1"/>
    </source>
</evidence>
<dbReference type="EMBL" id="WNTK01000002">
    <property type="protein sequence ID" value="KAG9488877.1"/>
    <property type="molecule type" value="Genomic_DNA"/>
</dbReference>
<dbReference type="GO" id="GO:0005886">
    <property type="term" value="C:plasma membrane"/>
    <property type="evidence" value="ECO:0007669"/>
    <property type="project" value="UniProtKB-SubCell"/>
</dbReference>
<feature type="signal peptide" evidence="17">
    <location>
        <begin position="1"/>
        <end position="22"/>
    </location>
</feature>
<dbReference type="SUPFAM" id="SSF54098">
    <property type="entry name" value="Prion-like"/>
    <property type="match status" value="1"/>
</dbReference>
<feature type="compositionally biased region" description="Polar residues" evidence="15">
    <location>
        <begin position="49"/>
        <end position="83"/>
    </location>
</feature>
<dbReference type="GO" id="GO:0051260">
    <property type="term" value="P:protein homooligomerization"/>
    <property type="evidence" value="ECO:0007669"/>
    <property type="project" value="InterPro"/>
</dbReference>